<name>A0A934KJ76_9BACT</name>
<dbReference type="EMBL" id="JAEKNQ010000058">
    <property type="protein sequence ID" value="MBJ7604457.1"/>
    <property type="molecule type" value="Genomic_DNA"/>
</dbReference>
<dbReference type="InterPro" id="IPR027417">
    <property type="entry name" value="P-loop_NTPase"/>
</dbReference>
<evidence type="ECO:0000256" key="3">
    <source>
        <dbReference type="ARBA" id="ARBA00022840"/>
    </source>
</evidence>
<dbReference type="AlphaFoldDB" id="A0A934KJ76"/>
<dbReference type="InterPro" id="IPR000470">
    <property type="entry name" value="CbxX/CfqX_mono"/>
</dbReference>
<evidence type="ECO:0000313" key="7">
    <source>
        <dbReference type="Proteomes" id="UP000620075"/>
    </source>
</evidence>
<evidence type="ECO:0000313" key="6">
    <source>
        <dbReference type="EMBL" id="MBJ7604457.1"/>
    </source>
</evidence>
<evidence type="ECO:0000256" key="1">
    <source>
        <dbReference type="ARBA" id="ARBA00010378"/>
    </source>
</evidence>
<proteinExistence type="inferred from homology"/>
<dbReference type="GO" id="GO:0005524">
    <property type="term" value="F:ATP binding"/>
    <property type="evidence" value="ECO:0007669"/>
    <property type="project" value="UniProtKB-KW"/>
</dbReference>
<comment type="caution">
    <text evidence="6">The sequence shown here is derived from an EMBL/GenBank/DDBJ whole genome shotgun (WGS) entry which is preliminary data.</text>
</comment>
<evidence type="ECO:0000259" key="5">
    <source>
        <dbReference type="SMART" id="SM00382"/>
    </source>
</evidence>
<evidence type="ECO:0000256" key="2">
    <source>
        <dbReference type="ARBA" id="ARBA00022741"/>
    </source>
</evidence>
<evidence type="ECO:0000256" key="4">
    <source>
        <dbReference type="SAM" id="MobiDB-lite"/>
    </source>
</evidence>
<reference evidence="6 7" key="1">
    <citation type="submission" date="2020-10" db="EMBL/GenBank/DDBJ databases">
        <title>Ca. Dormibacterota MAGs.</title>
        <authorList>
            <person name="Montgomery K."/>
        </authorList>
    </citation>
    <scope>NUCLEOTIDE SEQUENCE [LARGE SCALE GENOMIC DNA]</scope>
    <source>
        <strain evidence="6">SC8811_S16_3</strain>
    </source>
</reference>
<dbReference type="PRINTS" id="PR00819">
    <property type="entry name" value="CBXCFQXSUPER"/>
</dbReference>
<dbReference type="PANTHER" id="PTHR43392:SF2">
    <property type="entry name" value="AAA-TYPE ATPASE FAMILY PROTEIN _ ANKYRIN REPEAT FAMILY PROTEIN"/>
    <property type="match status" value="1"/>
</dbReference>
<dbReference type="Pfam" id="PF00004">
    <property type="entry name" value="AAA"/>
    <property type="match status" value="1"/>
</dbReference>
<dbReference type="Gene3D" id="3.40.50.300">
    <property type="entry name" value="P-loop containing nucleotide triphosphate hydrolases"/>
    <property type="match status" value="1"/>
</dbReference>
<dbReference type="Gene3D" id="1.10.8.60">
    <property type="match status" value="1"/>
</dbReference>
<sequence length="316" mass="35443">MPEQLAAPPARSLGPGSRVREQPTDLSEAEALQALRDGSVQAVLDQLDQDLVALQEVKGRIREIAALLLIERLRSAAGLVSKPPTLHMCFTGNPGTGKTTVAMRIGEVLHKLGYVRKGHVVVVTREDLVGQYVGHTAPKTREALKRAMGGVLFIDEAYTIYRLDNERDYGQEAVELLLQAMENDRQDLVVIFAGYKDKMERFFADVPGISSRIAHHIDFPDYRDQELMAIARLMLDAENYQLSAPAERAFEEYFRRRREQPNFANGRSVRNALDRARMRHAVRLYTASLADGHAPTVEELTVIEPADILKSRVFKP</sequence>
<gene>
    <name evidence="6" type="ORF">JF888_14945</name>
</gene>
<dbReference type="InterPro" id="IPR003593">
    <property type="entry name" value="AAA+_ATPase"/>
</dbReference>
<keyword evidence="3" id="KW-0067">ATP-binding</keyword>
<dbReference type="InterPro" id="IPR003959">
    <property type="entry name" value="ATPase_AAA_core"/>
</dbReference>
<dbReference type="Pfam" id="PF17866">
    <property type="entry name" value="AAA_lid_6"/>
    <property type="match status" value="1"/>
</dbReference>
<dbReference type="InterPro" id="IPR041627">
    <property type="entry name" value="AAA_lid_6"/>
</dbReference>
<dbReference type="Proteomes" id="UP000620075">
    <property type="component" value="Unassembled WGS sequence"/>
</dbReference>
<accession>A0A934KJ76</accession>
<organism evidence="6 7">
    <name type="scientific">Candidatus Dormiibacter inghamiae</name>
    <dbReference type="NCBI Taxonomy" id="3127013"/>
    <lineage>
        <taxon>Bacteria</taxon>
        <taxon>Bacillati</taxon>
        <taxon>Candidatus Dormiibacterota</taxon>
        <taxon>Candidatus Dormibacteria</taxon>
        <taxon>Candidatus Dormibacterales</taxon>
        <taxon>Candidatus Dormibacteraceae</taxon>
        <taxon>Candidatus Dormiibacter</taxon>
    </lineage>
</organism>
<dbReference type="InterPro" id="IPR000641">
    <property type="entry name" value="CbxX/CfxQ"/>
</dbReference>
<dbReference type="GO" id="GO:0016887">
    <property type="term" value="F:ATP hydrolysis activity"/>
    <property type="evidence" value="ECO:0007669"/>
    <property type="project" value="InterPro"/>
</dbReference>
<dbReference type="PRINTS" id="PR00820">
    <property type="entry name" value="CBXXCFQX"/>
</dbReference>
<dbReference type="InterPro" id="IPR050773">
    <property type="entry name" value="CbxX/CfxQ_RuBisCO_ESX"/>
</dbReference>
<dbReference type="SMART" id="SM00382">
    <property type="entry name" value="AAA"/>
    <property type="match status" value="1"/>
</dbReference>
<dbReference type="RefSeq" id="WP_338182140.1">
    <property type="nucleotide sequence ID" value="NZ_JAEKNQ010000058.1"/>
</dbReference>
<feature type="domain" description="AAA+ ATPase" evidence="5">
    <location>
        <begin position="84"/>
        <end position="223"/>
    </location>
</feature>
<dbReference type="SUPFAM" id="SSF52540">
    <property type="entry name" value="P-loop containing nucleoside triphosphate hydrolases"/>
    <property type="match status" value="1"/>
</dbReference>
<keyword evidence="2" id="KW-0547">Nucleotide-binding</keyword>
<comment type="similarity">
    <text evidence="1">Belongs to the CbxX/CfxQ family.</text>
</comment>
<feature type="region of interest" description="Disordered" evidence="4">
    <location>
        <begin position="1"/>
        <end position="26"/>
    </location>
</feature>
<dbReference type="CDD" id="cd00009">
    <property type="entry name" value="AAA"/>
    <property type="match status" value="1"/>
</dbReference>
<dbReference type="PANTHER" id="PTHR43392">
    <property type="entry name" value="AAA-TYPE ATPASE FAMILY PROTEIN / ANKYRIN REPEAT FAMILY PROTEIN"/>
    <property type="match status" value="1"/>
</dbReference>
<protein>
    <submittedName>
        <fullName evidence="6">AAA family ATPase</fullName>
    </submittedName>
</protein>
<dbReference type="FunFam" id="3.40.50.300:FF:000216">
    <property type="entry name" value="Type VII secretion ATPase EccA"/>
    <property type="match status" value="1"/>
</dbReference>